<keyword evidence="2" id="KW-1185">Reference proteome</keyword>
<dbReference type="PANTHER" id="PTHR37049:SF5">
    <property type="entry name" value="TAIL SPECIFIC PROTEASE DOMAIN-CONTAINING PROTEIN"/>
    <property type="match status" value="1"/>
</dbReference>
<dbReference type="PANTHER" id="PTHR37049">
    <property type="entry name" value="PEPTIDASE S41 FAMILY PROTEIN"/>
    <property type="match status" value="1"/>
</dbReference>
<dbReference type="STRING" id="454130.A0A0U5GCX8"/>
<proteinExistence type="predicted"/>
<gene>
    <name evidence="1" type="ORF">ASPCAL10740</name>
</gene>
<dbReference type="Proteomes" id="UP000054771">
    <property type="component" value="Unassembled WGS sequence"/>
</dbReference>
<evidence type="ECO:0000313" key="2">
    <source>
        <dbReference type="Proteomes" id="UP000054771"/>
    </source>
</evidence>
<reference evidence="2" key="1">
    <citation type="journal article" date="2016" name="Genome Announc.">
        <title>Draft genome sequences of fungus Aspergillus calidoustus.</title>
        <authorList>
            <person name="Horn F."/>
            <person name="Linde J."/>
            <person name="Mattern D.J."/>
            <person name="Walther G."/>
            <person name="Guthke R."/>
            <person name="Scherlach K."/>
            <person name="Martin K."/>
            <person name="Brakhage A.A."/>
            <person name="Petzke L."/>
            <person name="Valiante V."/>
        </authorList>
    </citation>
    <scope>NUCLEOTIDE SEQUENCE [LARGE SCALE GENOMIC DNA]</scope>
    <source>
        <strain evidence="2">SF006504</strain>
    </source>
</reference>
<dbReference type="InterPro" id="IPR052766">
    <property type="entry name" value="S41A_metabolite_peptidase"/>
</dbReference>
<evidence type="ECO:0000313" key="1">
    <source>
        <dbReference type="EMBL" id="CEL07583.1"/>
    </source>
</evidence>
<name>A0A0U5GCX8_ASPCI</name>
<accession>A0A0U5GCX8</accession>
<dbReference type="EMBL" id="CDMC01000009">
    <property type="protein sequence ID" value="CEL07583.1"/>
    <property type="molecule type" value="Genomic_DNA"/>
</dbReference>
<dbReference type="AlphaFoldDB" id="A0A0U5GCX8"/>
<protein>
    <submittedName>
        <fullName evidence="1">Uncharacterized protein</fullName>
    </submittedName>
</protein>
<sequence length="173" mass="18936">MRSYATGPSSVCCGGTCIYDNAESLDFTVVDATQAYDCLRSVPFLPAVASRLIQYINDTIQFHSTVAYLARPPSGYQQPAVDLASELGQIQRDIDNSVFGNEYDFELAIYTLLHAAHDDHLSLQGGILSAFSYGSPIDIVALSLDGISLPKVYIASKILRPERSQRRQKKAKA</sequence>
<dbReference type="OrthoDB" id="27214at2759"/>
<dbReference type="OMA" id="HSTVAYL"/>
<organism evidence="1 2">
    <name type="scientific">Aspergillus calidoustus</name>
    <dbReference type="NCBI Taxonomy" id="454130"/>
    <lineage>
        <taxon>Eukaryota</taxon>
        <taxon>Fungi</taxon>
        <taxon>Dikarya</taxon>
        <taxon>Ascomycota</taxon>
        <taxon>Pezizomycotina</taxon>
        <taxon>Eurotiomycetes</taxon>
        <taxon>Eurotiomycetidae</taxon>
        <taxon>Eurotiales</taxon>
        <taxon>Aspergillaceae</taxon>
        <taxon>Aspergillus</taxon>
        <taxon>Aspergillus subgen. Nidulantes</taxon>
    </lineage>
</organism>